<dbReference type="SUPFAM" id="SSF55073">
    <property type="entry name" value="Nucleotide cyclase"/>
    <property type="match status" value="1"/>
</dbReference>
<proteinExistence type="predicted"/>
<keyword evidence="5" id="KW-1185">Reference proteome</keyword>
<evidence type="ECO:0000259" key="1">
    <source>
        <dbReference type="PROSITE" id="PS50112"/>
    </source>
</evidence>
<sequence length="323" mass="36111">MAAEVDNSGNVTRLISQIVDLSGSRQFQAAELLLNQLVRKSNDAIYVVDAEFGHILNCNELAYKRLGYSKEELLRLSVPDINPLFRNSMTWRDHVKSMRMHEKKLIESTHIRKDGSEFPIEASVNTVEHNGDTYFVAIARDISERKAKELRLLEAQNLDPLTDLPNRRLLESKLHDLLCECCTRSEKVAFMYLDIDNFKHINDTYGHVVGDKVLVALANKLKDFTRQSDIVSRLGGDEFLVVLPGLNSRAHVLSLADHILQVTSHPFNIDDSLSLEVKLSLGATLCESRALDVSKAVISADKAMYLSKKAGGGQSAFIECDDA</sequence>
<feature type="domain" description="GGDEF" evidence="3">
    <location>
        <begin position="186"/>
        <end position="320"/>
    </location>
</feature>
<dbReference type="PANTHER" id="PTHR46663">
    <property type="entry name" value="DIGUANYLATE CYCLASE DGCT-RELATED"/>
    <property type="match status" value="1"/>
</dbReference>
<dbReference type="NCBIfam" id="TIGR00254">
    <property type="entry name" value="GGDEF"/>
    <property type="match status" value="1"/>
</dbReference>
<gene>
    <name evidence="4" type="ORF">JCM19235_2247</name>
</gene>
<name>A0A090RX54_9VIBR</name>
<protein>
    <submittedName>
        <fullName evidence="4">Diguanylate cyclase</fullName>
    </submittedName>
</protein>
<dbReference type="Gene3D" id="3.30.70.270">
    <property type="match status" value="1"/>
</dbReference>
<dbReference type="SMART" id="SM00267">
    <property type="entry name" value="GGDEF"/>
    <property type="match status" value="1"/>
</dbReference>
<dbReference type="InterPro" id="IPR043128">
    <property type="entry name" value="Rev_trsase/Diguanyl_cyclase"/>
</dbReference>
<evidence type="ECO:0000259" key="3">
    <source>
        <dbReference type="PROSITE" id="PS50887"/>
    </source>
</evidence>
<evidence type="ECO:0000313" key="5">
    <source>
        <dbReference type="Proteomes" id="UP000029228"/>
    </source>
</evidence>
<dbReference type="InterPro" id="IPR052163">
    <property type="entry name" value="DGC-Regulatory_Protein"/>
</dbReference>
<dbReference type="PROSITE" id="PS50112">
    <property type="entry name" value="PAS"/>
    <property type="match status" value="1"/>
</dbReference>
<dbReference type="EMBL" id="BBMR01000003">
    <property type="protein sequence ID" value="GAL18824.1"/>
    <property type="molecule type" value="Genomic_DNA"/>
</dbReference>
<feature type="domain" description="PAC" evidence="2">
    <location>
        <begin position="104"/>
        <end position="154"/>
    </location>
</feature>
<dbReference type="NCBIfam" id="TIGR00229">
    <property type="entry name" value="sensory_box"/>
    <property type="match status" value="1"/>
</dbReference>
<dbReference type="SUPFAM" id="SSF55785">
    <property type="entry name" value="PYP-like sensor domain (PAS domain)"/>
    <property type="match status" value="1"/>
</dbReference>
<feature type="domain" description="PAS" evidence="1">
    <location>
        <begin position="30"/>
        <end position="74"/>
    </location>
</feature>
<dbReference type="InterPro" id="IPR000014">
    <property type="entry name" value="PAS"/>
</dbReference>
<dbReference type="PANTHER" id="PTHR46663:SF2">
    <property type="entry name" value="GGDEF DOMAIN-CONTAINING PROTEIN"/>
    <property type="match status" value="1"/>
</dbReference>
<dbReference type="Pfam" id="PF13426">
    <property type="entry name" value="PAS_9"/>
    <property type="match status" value="1"/>
</dbReference>
<dbReference type="Proteomes" id="UP000029228">
    <property type="component" value="Unassembled WGS sequence"/>
</dbReference>
<dbReference type="PROSITE" id="PS50887">
    <property type="entry name" value="GGDEF"/>
    <property type="match status" value="1"/>
</dbReference>
<reference evidence="4 5" key="2">
    <citation type="submission" date="2014-09" db="EMBL/GenBank/DDBJ databases">
        <authorList>
            <consortium name="NBRP consortium"/>
            <person name="Sawabe T."/>
            <person name="Meirelles P."/>
            <person name="Nakanishi M."/>
            <person name="Sayaka M."/>
            <person name="Hattori M."/>
            <person name="Ohkuma M."/>
        </authorList>
    </citation>
    <scope>NUCLEOTIDE SEQUENCE [LARGE SCALE GENOMIC DNA]</scope>
    <source>
        <strain evidence="5">JCM19235</strain>
    </source>
</reference>
<dbReference type="Gene3D" id="3.30.450.20">
    <property type="entry name" value="PAS domain"/>
    <property type="match status" value="1"/>
</dbReference>
<dbReference type="InterPro" id="IPR000700">
    <property type="entry name" value="PAS-assoc_C"/>
</dbReference>
<dbReference type="SMART" id="SM00086">
    <property type="entry name" value="PAC"/>
    <property type="match status" value="1"/>
</dbReference>
<dbReference type="InterPro" id="IPR035965">
    <property type="entry name" value="PAS-like_dom_sf"/>
</dbReference>
<dbReference type="Pfam" id="PF00990">
    <property type="entry name" value="GGDEF"/>
    <property type="match status" value="1"/>
</dbReference>
<dbReference type="SMART" id="SM00091">
    <property type="entry name" value="PAS"/>
    <property type="match status" value="1"/>
</dbReference>
<dbReference type="InterPro" id="IPR029787">
    <property type="entry name" value="Nucleotide_cyclase"/>
</dbReference>
<dbReference type="OrthoDB" id="9812260at2"/>
<accession>A0A090RX54</accession>
<dbReference type="CDD" id="cd01949">
    <property type="entry name" value="GGDEF"/>
    <property type="match status" value="1"/>
</dbReference>
<dbReference type="PROSITE" id="PS50113">
    <property type="entry name" value="PAC"/>
    <property type="match status" value="1"/>
</dbReference>
<evidence type="ECO:0000313" key="4">
    <source>
        <dbReference type="EMBL" id="GAL18824.1"/>
    </source>
</evidence>
<comment type="caution">
    <text evidence="4">The sequence shown here is derived from an EMBL/GenBank/DDBJ whole genome shotgun (WGS) entry which is preliminary data.</text>
</comment>
<organism evidence="4 5">
    <name type="scientific">Vibrio maritimus</name>
    <dbReference type="NCBI Taxonomy" id="990268"/>
    <lineage>
        <taxon>Bacteria</taxon>
        <taxon>Pseudomonadati</taxon>
        <taxon>Pseudomonadota</taxon>
        <taxon>Gammaproteobacteria</taxon>
        <taxon>Vibrionales</taxon>
        <taxon>Vibrionaceae</taxon>
        <taxon>Vibrio</taxon>
    </lineage>
</organism>
<dbReference type="InterPro" id="IPR001610">
    <property type="entry name" value="PAC"/>
</dbReference>
<reference evidence="4 5" key="1">
    <citation type="submission" date="2014-09" db="EMBL/GenBank/DDBJ databases">
        <title>Vibrio maritimus JCM 19235. (C45) whole genome shotgun sequence.</title>
        <authorList>
            <person name="Sawabe T."/>
            <person name="Meirelles P."/>
            <person name="Nakanishi M."/>
            <person name="Sayaka M."/>
            <person name="Hattori M."/>
            <person name="Ohkuma M."/>
        </authorList>
    </citation>
    <scope>NUCLEOTIDE SEQUENCE [LARGE SCALE GENOMIC DNA]</scope>
    <source>
        <strain evidence="5">JCM19235</strain>
    </source>
</reference>
<dbReference type="STRING" id="990268.JCM19235_2247"/>
<dbReference type="InterPro" id="IPR000160">
    <property type="entry name" value="GGDEF_dom"/>
</dbReference>
<dbReference type="CDD" id="cd00130">
    <property type="entry name" value="PAS"/>
    <property type="match status" value="1"/>
</dbReference>
<dbReference type="AlphaFoldDB" id="A0A090RX54"/>
<evidence type="ECO:0000259" key="2">
    <source>
        <dbReference type="PROSITE" id="PS50113"/>
    </source>
</evidence>